<sequence>MAGNLQVEMSPMATENPRDSDPLLIDSHSSLMSAGSEIKKDDIEAGSMPGCRICLEYDTGLDRKLISPCMCKGTQQFVHRSCLDHWRSVKEGFAFSHCTTCRAQFHLRVDKVEESSWRKMKFKIFVAKDVFLVFLAVQTVIGGIGAFAYVMDKDGSFRNSFDDDWDRILSKHPIPFYYCVGFLSFLVLLGLIGLLLHCSTLNCNDPRVAGCQNCCYGWGMLDFFPVSLESWIGLLIIFIVIFTIIGIAYCFLAATVAIQRIAQRHYHILAKRELTQEYIVEDLGGFYTPPTLAPEHEERLRALKLL</sequence>
<dbReference type="GO" id="GO:0008270">
    <property type="term" value="F:zinc ion binding"/>
    <property type="evidence" value="ECO:0007669"/>
    <property type="project" value="UniProtKB-KW"/>
</dbReference>
<dbReference type="InterPro" id="IPR011016">
    <property type="entry name" value="Znf_RING-CH"/>
</dbReference>
<dbReference type="OrthoDB" id="264354at2759"/>
<keyword evidence="5" id="KW-0472">Membrane</keyword>
<dbReference type="PANTHER" id="PTHR46347">
    <property type="entry name" value="RING/FYVE/PHD ZINC FINGER SUPERFAMILY PROTEIN"/>
    <property type="match status" value="1"/>
</dbReference>
<dbReference type="EMBL" id="KV003896">
    <property type="protein sequence ID" value="KZV36418.1"/>
    <property type="molecule type" value="Genomic_DNA"/>
</dbReference>
<organism evidence="7 8">
    <name type="scientific">Dorcoceras hygrometricum</name>
    <dbReference type="NCBI Taxonomy" id="472368"/>
    <lineage>
        <taxon>Eukaryota</taxon>
        <taxon>Viridiplantae</taxon>
        <taxon>Streptophyta</taxon>
        <taxon>Embryophyta</taxon>
        <taxon>Tracheophyta</taxon>
        <taxon>Spermatophyta</taxon>
        <taxon>Magnoliopsida</taxon>
        <taxon>eudicotyledons</taxon>
        <taxon>Gunneridae</taxon>
        <taxon>Pentapetalae</taxon>
        <taxon>asterids</taxon>
        <taxon>lamiids</taxon>
        <taxon>Lamiales</taxon>
        <taxon>Gesneriaceae</taxon>
        <taxon>Didymocarpoideae</taxon>
        <taxon>Trichosporeae</taxon>
        <taxon>Loxocarpinae</taxon>
        <taxon>Dorcoceras</taxon>
    </lineage>
</organism>
<keyword evidence="8" id="KW-1185">Reference proteome</keyword>
<dbReference type="CDD" id="cd16495">
    <property type="entry name" value="RING_CH-C4HC3_MARCH"/>
    <property type="match status" value="1"/>
</dbReference>
<feature type="domain" description="RING-CH-type" evidence="6">
    <location>
        <begin position="43"/>
        <end position="108"/>
    </location>
</feature>
<feature type="transmembrane region" description="Helical" evidence="5">
    <location>
        <begin position="231"/>
        <end position="258"/>
    </location>
</feature>
<proteinExistence type="predicted"/>
<keyword evidence="3" id="KW-0862">Zinc</keyword>
<reference evidence="7 8" key="1">
    <citation type="journal article" date="2015" name="Proc. Natl. Acad. Sci. U.S.A.">
        <title>The resurrection genome of Boea hygrometrica: A blueprint for survival of dehydration.</title>
        <authorList>
            <person name="Xiao L."/>
            <person name="Yang G."/>
            <person name="Zhang L."/>
            <person name="Yang X."/>
            <person name="Zhao S."/>
            <person name="Ji Z."/>
            <person name="Zhou Q."/>
            <person name="Hu M."/>
            <person name="Wang Y."/>
            <person name="Chen M."/>
            <person name="Xu Y."/>
            <person name="Jin H."/>
            <person name="Xiao X."/>
            <person name="Hu G."/>
            <person name="Bao F."/>
            <person name="Hu Y."/>
            <person name="Wan P."/>
            <person name="Li L."/>
            <person name="Deng X."/>
            <person name="Kuang T."/>
            <person name="Xiang C."/>
            <person name="Zhu J.K."/>
            <person name="Oliver M.J."/>
            <person name="He Y."/>
        </authorList>
    </citation>
    <scope>NUCLEOTIDE SEQUENCE [LARGE SCALE GENOMIC DNA]</scope>
    <source>
        <strain evidence="8">cv. XS01</strain>
    </source>
</reference>
<evidence type="ECO:0000256" key="2">
    <source>
        <dbReference type="ARBA" id="ARBA00022771"/>
    </source>
</evidence>
<keyword evidence="1" id="KW-0479">Metal-binding</keyword>
<evidence type="ECO:0000313" key="8">
    <source>
        <dbReference type="Proteomes" id="UP000250235"/>
    </source>
</evidence>
<evidence type="ECO:0000256" key="1">
    <source>
        <dbReference type="ARBA" id="ARBA00022723"/>
    </source>
</evidence>
<dbReference type="Proteomes" id="UP000250235">
    <property type="component" value="Unassembled WGS sequence"/>
</dbReference>
<dbReference type="SMART" id="SM00744">
    <property type="entry name" value="RINGv"/>
    <property type="match status" value="1"/>
</dbReference>
<feature type="region of interest" description="Disordered" evidence="4">
    <location>
        <begin position="1"/>
        <end position="21"/>
    </location>
</feature>
<dbReference type="PROSITE" id="PS51292">
    <property type="entry name" value="ZF_RING_CH"/>
    <property type="match status" value="1"/>
</dbReference>
<evidence type="ECO:0000256" key="5">
    <source>
        <dbReference type="SAM" id="Phobius"/>
    </source>
</evidence>
<dbReference type="PANTHER" id="PTHR46347:SF4">
    <property type="entry name" value="RING_FYVE_PHD ZINC FINGER SUPERFAMILY PROTEIN"/>
    <property type="match status" value="1"/>
</dbReference>
<evidence type="ECO:0000259" key="6">
    <source>
        <dbReference type="PROSITE" id="PS51292"/>
    </source>
</evidence>
<dbReference type="Gene3D" id="3.30.40.10">
    <property type="entry name" value="Zinc/RING finger domain, C3HC4 (zinc finger)"/>
    <property type="match status" value="1"/>
</dbReference>
<accession>A0A2Z7BS07</accession>
<evidence type="ECO:0000256" key="3">
    <source>
        <dbReference type="ARBA" id="ARBA00022833"/>
    </source>
</evidence>
<evidence type="ECO:0000256" key="4">
    <source>
        <dbReference type="SAM" id="MobiDB-lite"/>
    </source>
</evidence>
<protein>
    <recommendedName>
        <fullName evidence="6">RING-CH-type domain-containing protein</fullName>
    </recommendedName>
</protein>
<dbReference type="SUPFAM" id="SSF57850">
    <property type="entry name" value="RING/U-box"/>
    <property type="match status" value="1"/>
</dbReference>
<feature type="transmembrane region" description="Helical" evidence="5">
    <location>
        <begin position="130"/>
        <end position="150"/>
    </location>
</feature>
<dbReference type="AlphaFoldDB" id="A0A2Z7BS07"/>
<name>A0A2Z7BS07_9LAMI</name>
<feature type="transmembrane region" description="Helical" evidence="5">
    <location>
        <begin position="176"/>
        <end position="196"/>
    </location>
</feature>
<gene>
    <name evidence="7" type="ORF">F511_22891</name>
</gene>
<dbReference type="InterPro" id="IPR013083">
    <property type="entry name" value="Znf_RING/FYVE/PHD"/>
</dbReference>
<keyword evidence="5" id="KW-1133">Transmembrane helix</keyword>
<evidence type="ECO:0000313" key="7">
    <source>
        <dbReference type="EMBL" id="KZV36418.1"/>
    </source>
</evidence>
<dbReference type="Pfam" id="PF12906">
    <property type="entry name" value="RINGv"/>
    <property type="match status" value="1"/>
</dbReference>
<keyword evidence="2" id="KW-0863">Zinc-finger</keyword>
<keyword evidence="5" id="KW-0812">Transmembrane</keyword>